<gene>
    <name evidence="2" type="ORF">DFE_2711</name>
</gene>
<sequence length="253" mass="28397">MLIMITPEQKNKLHRLEYALSDIERGVIAVSGGLDSRLLAFVAHRADLDMHCVHLSGPHVPRSETQWAEQWLRKLGLAFTVLSIDPLSHPSVSSNGRDRCYHCKRLLFSAVRDRFPGAALMDGSNATDQQGYRPGLRALEELGIQSPFAESSITKDDIRAMALFIGLDQPVQPATPCLLTRLPYDAPVLARDLERIARLEDECRALGFMDFRVRLVDGHCVLFAHEDNMGRIPPQGLAVNWVTKVSGYWDQQR</sequence>
<dbReference type="PIRSF" id="PIRSF006661">
    <property type="entry name" value="PP-lp_UCP006661"/>
    <property type="match status" value="1"/>
</dbReference>
<organism evidence="2 3">
    <name type="scientific">Desulfovibrio ferrophilus</name>
    <dbReference type="NCBI Taxonomy" id="241368"/>
    <lineage>
        <taxon>Bacteria</taxon>
        <taxon>Pseudomonadati</taxon>
        <taxon>Thermodesulfobacteriota</taxon>
        <taxon>Desulfovibrionia</taxon>
        <taxon>Desulfovibrionales</taxon>
        <taxon>Desulfovibrionaceae</taxon>
        <taxon>Desulfovibrio</taxon>
    </lineage>
</organism>
<dbReference type="PANTHER" id="PTHR43169">
    <property type="entry name" value="EXSB FAMILY PROTEIN"/>
    <property type="match status" value="1"/>
</dbReference>
<dbReference type="KEGG" id="dfl:DFE_2711"/>
<dbReference type="GO" id="GO:0016783">
    <property type="term" value="F:sulfurtransferase activity"/>
    <property type="evidence" value="ECO:0007669"/>
    <property type="project" value="InterPro"/>
</dbReference>
<dbReference type="InterPro" id="IPR005232">
    <property type="entry name" value="LarE"/>
</dbReference>
<feature type="active site" description="Nucleophile and sulfur donor" evidence="1">
    <location>
        <position position="177"/>
    </location>
</feature>
<evidence type="ECO:0000313" key="3">
    <source>
        <dbReference type="Proteomes" id="UP000269883"/>
    </source>
</evidence>
<dbReference type="Proteomes" id="UP000269883">
    <property type="component" value="Chromosome"/>
</dbReference>
<dbReference type="Gene3D" id="3.40.50.620">
    <property type="entry name" value="HUPs"/>
    <property type="match status" value="1"/>
</dbReference>
<dbReference type="InterPro" id="IPR014729">
    <property type="entry name" value="Rossmann-like_a/b/a_fold"/>
</dbReference>
<dbReference type="InterPro" id="IPR052188">
    <property type="entry name" value="Ni-pincer_cofactor_biosynth"/>
</dbReference>
<reference evidence="2 3" key="1">
    <citation type="journal article" date="2018" name="Sci. Adv.">
        <title>Multi-heme cytochromes provide a pathway for survival in energy-limited environments.</title>
        <authorList>
            <person name="Deng X."/>
            <person name="Dohmae N."/>
            <person name="Nealson K.H."/>
            <person name="Hashimoto K."/>
            <person name="Okamoto A."/>
        </authorList>
    </citation>
    <scope>NUCLEOTIDE SEQUENCE [LARGE SCALE GENOMIC DNA]</scope>
    <source>
        <strain evidence="2 3">IS5</strain>
    </source>
</reference>
<dbReference type="EMBL" id="AP017378">
    <property type="protein sequence ID" value="BBD09437.1"/>
    <property type="molecule type" value="Genomic_DNA"/>
</dbReference>
<name>A0A2Z6B1P1_9BACT</name>
<dbReference type="AlphaFoldDB" id="A0A2Z6B1P1"/>
<evidence type="ECO:0000256" key="1">
    <source>
        <dbReference type="PIRSR" id="PIRSR006661-1"/>
    </source>
</evidence>
<dbReference type="SUPFAM" id="SSF52402">
    <property type="entry name" value="Adenine nucleotide alpha hydrolases-like"/>
    <property type="match status" value="1"/>
</dbReference>
<keyword evidence="3" id="KW-1185">Reference proteome</keyword>
<proteinExistence type="predicted"/>
<accession>A0A2Z6B1P1</accession>
<protein>
    <submittedName>
        <fullName evidence="2">Uncharacterized protein</fullName>
    </submittedName>
</protein>
<dbReference type="PANTHER" id="PTHR43169:SF2">
    <property type="entry name" value="NAD_GMP SYNTHASE DOMAIN-CONTAINING PROTEIN"/>
    <property type="match status" value="1"/>
</dbReference>
<evidence type="ECO:0000313" key="2">
    <source>
        <dbReference type="EMBL" id="BBD09437.1"/>
    </source>
</evidence>